<gene>
    <name evidence="1" type="ORF">SAMN04488523_105322</name>
</gene>
<accession>A0A1I1YSN4</accession>
<dbReference type="AlphaFoldDB" id="A0A1I1YSN4"/>
<dbReference type="STRING" id="74348.SAMN04488523_105322"/>
<evidence type="ECO:0000313" key="1">
    <source>
        <dbReference type="EMBL" id="SFE20990.1"/>
    </source>
</evidence>
<dbReference type="Proteomes" id="UP000198977">
    <property type="component" value="Unassembled WGS sequence"/>
</dbReference>
<dbReference type="EMBL" id="FOMW01000005">
    <property type="protein sequence ID" value="SFE20990.1"/>
    <property type="molecule type" value="Genomic_DNA"/>
</dbReference>
<dbReference type="RefSeq" id="WP_093923554.1">
    <property type="nucleotide sequence ID" value="NZ_FOMW01000005.1"/>
</dbReference>
<evidence type="ECO:0000313" key="2">
    <source>
        <dbReference type="Proteomes" id="UP000198977"/>
    </source>
</evidence>
<keyword evidence="2" id="KW-1185">Reference proteome</keyword>
<name>A0A1I1YSN4_9RHOB</name>
<reference evidence="1 2" key="1">
    <citation type="submission" date="2016-10" db="EMBL/GenBank/DDBJ databases">
        <authorList>
            <person name="de Groot N.N."/>
        </authorList>
    </citation>
    <scope>NUCLEOTIDE SEQUENCE [LARGE SCALE GENOMIC DNA]</scope>
    <source>
        <strain evidence="1 2">DSM 11443</strain>
    </source>
</reference>
<sequence>MEPDELARNFPLDPSQPELGMIVHPLAVQALERALSRLLKHKGSQVAVPVSKQEACVIASASDRTITRAECWLVVGISRQGEAVYALMYSTEPDGHREVLKRFSSELEHLL</sequence>
<organism evidence="1 2">
    <name type="scientific">Sulfitobacter brevis</name>
    <dbReference type="NCBI Taxonomy" id="74348"/>
    <lineage>
        <taxon>Bacteria</taxon>
        <taxon>Pseudomonadati</taxon>
        <taxon>Pseudomonadota</taxon>
        <taxon>Alphaproteobacteria</taxon>
        <taxon>Rhodobacterales</taxon>
        <taxon>Roseobacteraceae</taxon>
        <taxon>Sulfitobacter</taxon>
    </lineage>
</organism>
<protein>
    <submittedName>
        <fullName evidence="1">Uncharacterized protein</fullName>
    </submittedName>
</protein>
<proteinExistence type="predicted"/>